<organism evidence="1 2">
    <name type="scientific">Inconstantimicrobium mannanitabidum</name>
    <dbReference type="NCBI Taxonomy" id="1604901"/>
    <lineage>
        <taxon>Bacteria</taxon>
        <taxon>Bacillati</taxon>
        <taxon>Bacillota</taxon>
        <taxon>Clostridia</taxon>
        <taxon>Eubacteriales</taxon>
        <taxon>Clostridiaceae</taxon>
        <taxon>Inconstantimicrobium</taxon>
    </lineage>
</organism>
<sequence length="975" mass="109469">MDNMDKDEKYTKRYSVLLLIMVVIFIVIISRMIYLQVYRYEDYKTRANVASREVITEKAPRGKIYDSTGNTLATNMEAYNVTFSQNEKNTDSFFTIMDNTFKILDENNEKQKDDLKLKYSKDKGFYFLFNTDDNTVKKAMEITFKNDRGIADFIKGKTYKNISDEDYNEEKQQKVKEESLKITPEQTFNFMLWKYSMYSILNLSKDEKNALNKQINAANVQDAFKIIGDLAKRIESKCSIEKLRRYVIVKDAIQMQYFTSTSPINLAENISKNTAFIFYQKMSDMPGIDVSLEPVRYYPYHNLASSVLGYISSIDSSKKDRYEEKGYSISSDKIGVTGIEAAFENYLRGKNGGKIVKVDSKGRATDELSQLASTPGYNVHLTINRDLQAVAERALKENMQRMQVDPANQGQAKNATRAAVVVQEVNTGRILALANAPDYDPNTFSVPGLLTDEKMKEYFAPDYEAFAKAYILRNGLNKTVDDLFPKQKDGTRLDKYEIYPKPFYNYATMGTLPPGSTFKALTSLAGLESGVITPDTKILDKGKFNDYPEISGKNKSYAPECEVYTESNGLRTHGLIDVRDALMVSCNYFYYETAYRLWKNAGEGTKNLDVLAKYAWKVGLGYDVTSNEKPGTGIEIQEKFGNVYSLENFKDTVCLYGKLELVDAMRQGHYGSYKFIPLEIGSNDTDKEELKNAKNKLKDMIIARIHDEGTDKNVLGYDAFVKALKQPLMDIINLSPAYKQSVEKAGSTVSRQVDIISIALGQFAVFDKAKAATAPAELINSSIGQGADEFTPLQLAGYIATVMNGGTRYKAHLVDKITDVNGNVINEFKPEIISKMNINKANLDAIKAGMVKVNQQGEGETGGGTSAQWWVGFPISTGGKTGTASYTSNSNDQKAVGRGPYGVYVSFAPVDNPKIAVCVVTYDGYQGNQSAPVARAIYENYFKDDLKKMNYTPTYPYAFDPQLKDMKDTTDTKQK</sequence>
<protein>
    <submittedName>
        <fullName evidence="1">Penicillin-binding protein</fullName>
    </submittedName>
</protein>
<evidence type="ECO:0000313" key="1">
    <source>
        <dbReference type="EMBL" id="GKX65117.1"/>
    </source>
</evidence>
<name>A0ACB5R7W7_9CLOT</name>
<reference evidence="1" key="1">
    <citation type="journal article" date="2025" name="Int. J. Syst. Evol. Microbiol.">
        <title>Inconstantimicrobium mannanitabidum sp. nov., a novel member of the family Clostridiaceae isolated from anoxic soil under the treatment of reductive soil disinfestation.</title>
        <authorList>
            <person name="Ueki A."/>
            <person name="Tonouchi A."/>
            <person name="Honma S."/>
            <person name="Kaku N."/>
            <person name="Ueki K."/>
        </authorList>
    </citation>
    <scope>NUCLEOTIDE SEQUENCE</scope>
    <source>
        <strain evidence="1">TW13</strain>
    </source>
</reference>
<proteinExistence type="predicted"/>
<keyword evidence="2" id="KW-1185">Reference proteome</keyword>
<comment type="caution">
    <text evidence="1">The sequence shown here is derived from an EMBL/GenBank/DDBJ whole genome shotgun (WGS) entry which is preliminary data.</text>
</comment>
<dbReference type="EMBL" id="BROD01000001">
    <property type="protein sequence ID" value="GKX65117.1"/>
    <property type="molecule type" value="Genomic_DNA"/>
</dbReference>
<dbReference type="Proteomes" id="UP001058074">
    <property type="component" value="Unassembled WGS sequence"/>
</dbReference>
<accession>A0ACB5R7W7</accession>
<evidence type="ECO:0000313" key="2">
    <source>
        <dbReference type="Proteomes" id="UP001058074"/>
    </source>
</evidence>
<gene>
    <name evidence="1" type="ORF">rsdtw13_03750</name>
</gene>